<evidence type="ECO:0000259" key="2">
    <source>
        <dbReference type="SMART" id="SM00849"/>
    </source>
</evidence>
<feature type="signal peptide" evidence="1">
    <location>
        <begin position="1"/>
        <end position="19"/>
    </location>
</feature>
<dbReference type="CDD" id="cd16282">
    <property type="entry name" value="metallo-hydrolase-like_MBL-fold"/>
    <property type="match status" value="1"/>
</dbReference>
<name>A0A7D9H475_9GAMM</name>
<proteinExistence type="predicted"/>
<dbReference type="InterPro" id="IPR036866">
    <property type="entry name" value="RibonucZ/Hydroxyglut_hydro"/>
</dbReference>
<dbReference type="PANTHER" id="PTHR42951">
    <property type="entry name" value="METALLO-BETA-LACTAMASE DOMAIN-CONTAINING"/>
    <property type="match status" value="1"/>
</dbReference>
<evidence type="ECO:0000313" key="3">
    <source>
        <dbReference type="EMBL" id="VUX56022.1"/>
    </source>
</evidence>
<keyword evidence="1" id="KW-0732">Signal</keyword>
<dbReference type="InterPro" id="IPR001279">
    <property type="entry name" value="Metallo-B-lactamas"/>
</dbReference>
<dbReference type="SMART" id="SM00849">
    <property type="entry name" value="Lactamase_B"/>
    <property type="match status" value="1"/>
</dbReference>
<evidence type="ECO:0000256" key="1">
    <source>
        <dbReference type="SAM" id="SignalP"/>
    </source>
</evidence>
<dbReference type="InterPro" id="IPR050855">
    <property type="entry name" value="NDM-1-like"/>
</dbReference>
<sequence>MKFLMICVAVMSTAFSLRANCDEGPFHFVFQEISPGVWTGIRPDSPRFPVMGNTTFVISDEGVVVFDGGGMPAMAEQIIQKVRSLTDKPVTHVVISHWHGDHNFGVYRFAEEFPNVQFITHEFTNEVFNSSRITYIDRRRNFVKNNLEEFQKIVTTGLDSEGNEISAADRRDYARIIEDRDAIDPEFNRARVTPANVVFRDAYTIQSGERTIELLHLGHANTAGDIVMWLQQERIVSTGDIVVLPAPYAFNVPPRAWAETLRALNDLEYEILVPGHGDIQTDTAYVDLIIEAAASIADQRDAMLAEGKTNEEVEEALDFSAFEDRFTQGDEYVRSYYDAYFEVPFRKAAMKALSGEPMVEIESPETVPFNDARWQIEAAEHEIVDYLGQQALRIRGGAAILPDMDIKNGLVEFDIAVSEERGFAGLIFHLQDEANFEHFYIRPHQSGNPDANQYTPVFNGVAAWQLYHGEGYGTPVDYRFDEWMHVEVIFAGSKARVYIDSAEPVLHIDDLKRDELNGAIGLHSADFSSVHFANFKVTTLSDAYTFPSAGPGPTAAIDGLVTSWQVSNAFASESLQGITMLDPEHKANLSWSKLSTETTGITNLARVQGLGEGKDMVFARIEVSADRRGVKELALGYSDAAMVFVNDQLIYQGDNTYRSRDYRYLGTIGLFDRVALPLQAGENEVWIAVSEAFGGWGVIATISDFATSP</sequence>
<protein>
    <recommendedName>
        <fullName evidence="2">Metallo-beta-lactamase domain-containing protein</fullName>
    </recommendedName>
</protein>
<feature type="domain" description="Metallo-beta-lactamase" evidence="2">
    <location>
        <begin position="51"/>
        <end position="276"/>
    </location>
</feature>
<gene>
    <name evidence="3" type="ORF">JTBM06_V1_230005</name>
</gene>
<dbReference type="PANTHER" id="PTHR42951:SF20">
    <property type="entry name" value="BETA LACTAMASE"/>
    <property type="match status" value="1"/>
</dbReference>
<feature type="chain" id="PRO_5028482883" description="Metallo-beta-lactamase domain-containing protein" evidence="1">
    <location>
        <begin position="20"/>
        <end position="709"/>
    </location>
</feature>
<dbReference type="AlphaFoldDB" id="A0A7D9H475"/>
<dbReference type="SUPFAM" id="SSF56281">
    <property type="entry name" value="Metallo-hydrolase/oxidoreductase"/>
    <property type="match status" value="1"/>
</dbReference>
<dbReference type="Gene3D" id="2.60.120.560">
    <property type="entry name" value="Exo-inulinase, domain 1"/>
    <property type="match status" value="1"/>
</dbReference>
<accession>A0A7D9H475</accession>
<reference evidence="3" key="1">
    <citation type="submission" date="2019-07" db="EMBL/GenBank/DDBJ databases">
        <authorList>
            <person name="Weber M."/>
            <person name="Kostadinov I."/>
            <person name="Kostadinov D I."/>
        </authorList>
    </citation>
    <scope>NUCLEOTIDE SEQUENCE</scope>
    <source>
        <strain evidence="3">Gfbio:sag-sample-m06:053724c1-46a9-4a36-b237-ea2bf867836b</strain>
    </source>
</reference>
<dbReference type="Gene3D" id="3.60.15.10">
    <property type="entry name" value="Ribonuclease Z/Hydroxyacylglutathione hydrolase-like"/>
    <property type="match status" value="1"/>
</dbReference>
<dbReference type="EMBL" id="LR633967">
    <property type="protein sequence ID" value="VUX56022.1"/>
    <property type="molecule type" value="Genomic_DNA"/>
</dbReference>
<dbReference type="Pfam" id="PF00753">
    <property type="entry name" value="Lactamase_B"/>
    <property type="match status" value="1"/>
</dbReference>
<organism evidence="3">
    <name type="scientific">uncultured Woeseiaceae bacterium</name>
    <dbReference type="NCBI Taxonomy" id="1983305"/>
    <lineage>
        <taxon>Bacteria</taxon>
        <taxon>Pseudomonadati</taxon>
        <taxon>Pseudomonadota</taxon>
        <taxon>Gammaproteobacteria</taxon>
        <taxon>Woeseiales</taxon>
        <taxon>Woeseiaceae</taxon>
        <taxon>environmental samples</taxon>
    </lineage>
</organism>